<evidence type="ECO:0000313" key="1">
    <source>
        <dbReference type="EMBL" id="MEC5387820.1"/>
    </source>
</evidence>
<dbReference type="EMBL" id="JAYXHS010000004">
    <property type="protein sequence ID" value="MEC5387820.1"/>
    <property type="molecule type" value="Genomic_DNA"/>
</dbReference>
<evidence type="ECO:0008006" key="3">
    <source>
        <dbReference type="Google" id="ProtNLM"/>
    </source>
</evidence>
<organism evidence="1 2">
    <name type="scientific">Uliginosibacterium silvisoli</name>
    <dbReference type="NCBI Taxonomy" id="3114758"/>
    <lineage>
        <taxon>Bacteria</taxon>
        <taxon>Pseudomonadati</taxon>
        <taxon>Pseudomonadota</taxon>
        <taxon>Betaproteobacteria</taxon>
        <taxon>Rhodocyclales</taxon>
        <taxon>Zoogloeaceae</taxon>
        <taxon>Uliginosibacterium</taxon>
    </lineage>
</organism>
<comment type="caution">
    <text evidence="1">The sequence shown here is derived from an EMBL/GenBank/DDBJ whole genome shotgun (WGS) entry which is preliminary data.</text>
</comment>
<protein>
    <recommendedName>
        <fullName evidence="3">Beta-ketoacyl-[acyl-carrier-protein] synthase III N-terminal domain-containing protein</fullName>
    </recommendedName>
</protein>
<dbReference type="Proteomes" id="UP001331561">
    <property type="component" value="Unassembled WGS sequence"/>
</dbReference>
<reference evidence="1 2" key="1">
    <citation type="submission" date="2024-01" db="EMBL/GenBank/DDBJ databases">
        <title>Uliginosibacterium soil sp. nov.</title>
        <authorList>
            <person name="Lv Y."/>
        </authorList>
    </citation>
    <scope>NUCLEOTIDE SEQUENCE [LARGE SCALE GENOMIC DNA]</scope>
    <source>
        <strain evidence="1 2">H3</strain>
    </source>
</reference>
<gene>
    <name evidence="1" type="ORF">VVD49_18960</name>
</gene>
<proteinExistence type="predicted"/>
<dbReference type="RefSeq" id="WP_327600794.1">
    <property type="nucleotide sequence ID" value="NZ_JAYXHS010000004.1"/>
</dbReference>
<accession>A0ABU6K7Y3</accession>
<evidence type="ECO:0000313" key="2">
    <source>
        <dbReference type="Proteomes" id="UP001331561"/>
    </source>
</evidence>
<name>A0ABU6K7Y3_9RHOO</name>
<sequence length="291" mass="31917">MSSGCVHIQAYCHQTFTERQPAPQTFSWVGEYYAGLLEPFGLTTDLSRLDDGMNNDFLSMGRSVMNALQQESSLEDVSLFLMAHQTPDTYFPFRSTTTRLCSEFNITAPAIGMTEQELTTPYVALAALLSAYRDGRKTGSGLLLALDQGTLPYVRPGYSDTTIDNALLIKVSGPSAPDGIAMNGRKVWIDPASRKANWISQAIYAYLDDQRIDLKDLHVVVDEQTPSDATTGLAVPISHADPRLMSVSALSTALEKSKQGCAHVLLVHVAKNEQLFLFSFSKLRTPMQEAA</sequence>
<keyword evidence="2" id="KW-1185">Reference proteome</keyword>